<keyword evidence="1" id="KW-0175">Coiled coil</keyword>
<organism evidence="3 4">
    <name type="scientific">Ananas comosus</name>
    <name type="common">Pineapple</name>
    <name type="synonym">Ananas ananas</name>
    <dbReference type="NCBI Taxonomy" id="4615"/>
    <lineage>
        <taxon>Eukaryota</taxon>
        <taxon>Viridiplantae</taxon>
        <taxon>Streptophyta</taxon>
        <taxon>Embryophyta</taxon>
        <taxon>Tracheophyta</taxon>
        <taxon>Spermatophyta</taxon>
        <taxon>Magnoliopsida</taxon>
        <taxon>Liliopsida</taxon>
        <taxon>Poales</taxon>
        <taxon>Bromeliaceae</taxon>
        <taxon>Bromelioideae</taxon>
        <taxon>Ananas</taxon>
    </lineage>
</organism>
<feature type="region of interest" description="Disordered" evidence="2">
    <location>
        <begin position="26"/>
        <end position="51"/>
    </location>
</feature>
<proteinExistence type="predicted"/>
<gene>
    <name evidence="3" type="ORF">ACMD2_22856</name>
</gene>
<dbReference type="AlphaFoldDB" id="A0A199UH96"/>
<sequence>MLMSAANMAPAAVKSSLEVMLDTIRQRDEQPKDVPPALPARPTSRGRLPSARRSLPVGFKLENGMPDGCSAEFLNGERKIEGQDSREGREVGFGNGNFGNNGIAQVDMMEESADANMMELDRSEKRTLKKENNDEASSVIAELERRVLKAELALREKEEENASLKQQLQQYERRWSEYEGKMKSMEETWQNQLNSLQCLVRAENGDGEKYPLYPVKHNAIHPVVLNSSPIHLHFESDPAILSKTAIPSAEALPKQASASEAQIVGNSNGPNGPHMAVGHLVRELEQKKQGFESDAGQLIAAKSGQSDVNVNPDEELRRLKVRFTAWKKDYKVRLRETKAALQKLGNHEKTRKRCWLKRSSK</sequence>
<dbReference type="EMBL" id="LSRQ01008276">
    <property type="protein sequence ID" value="OAY64113.1"/>
    <property type="molecule type" value="Genomic_DNA"/>
</dbReference>
<feature type="coiled-coil region" evidence="1">
    <location>
        <begin position="126"/>
        <end position="188"/>
    </location>
</feature>
<protein>
    <submittedName>
        <fullName evidence="3">Myosin-1</fullName>
    </submittedName>
</protein>
<dbReference type="Proteomes" id="UP000092600">
    <property type="component" value="Unassembled WGS sequence"/>
</dbReference>
<evidence type="ECO:0000313" key="4">
    <source>
        <dbReference type="Proteomes" id="UP000092600"/>
    </source>
</evidence>
<evidence type="ECO:0000256" key="2">
    <source>
        <dbReference type="SAM" id="MobiDB-lite"/>
    </source>
</evidence>
<name>A0A199UH96_ANACO</name>
<dbReference type="STRING" id="4615.A0A199UH96"/>
<accession>A0A199UH96</accession>
<evidence type="ECO:0000256" key="1">
    <source>
        <dbReference type="SAM" id="Coils"/>
    </source>
</evidence>
<reference evidence="3 4" key="1">
    <citation type="journal article" date="2016" name="DNA Res.">
        <title>The draft genome of MD-2 pineapple using hybrid error correction of long reads.</title>
        <authorList>
            <person name="Redwan R.M."/>
            <person name="Saidin A."/>
            <person name="Kumar S.V."/>
        </authorList>
    </citation>
    <scope>NUCLEOTIDE SEQUENCE [LARGE SCALE GENOMIC DNA]</scope>
    <source>
        <strain evidence="4">cv. MD2</strain>
        <tissue evidence="3">Leaf</tissue>
    </source>
</reference>
<evidence type="ECO:0000313" key="3">
    <source>
        <dbReference type="EMBL" id="OAY64113.1"/>
    </source>
</evidence>
<comment type="caution">
    <text evidence="3">The sequence shown here is derived from an EMBL/GenBank/DDBJ whole genome shotgun (WGS) entry which is preliminary data.</text>
</comment>